<keyword evidence="4" id="KW-1185">Reference proteome</keyword>
<feature type="domain" description="HTH cro/C1-type" evidence="2">
    <location>
        <begin position="9"/>
        <end position="63"/>
    </location>
</feature>
<dbReference type="InterPro" id="IPR001387">
    <property type="entry name" value="Cro/C1-type_HTH"/>
</dbReference>
<dbReference type="InterPro" id="IPR010982">
    <property type="entry name" value="Lambda_DNA-bd_dom_sf"/>
</dbReference>
<name>A0A840YMF3_9PROT</name>
<comment type="similarity">
    <text evidence="1">Belongs to the short-chain fatty acyl-CoA assimilation regulator (ScfR) family.</text>
</comment>
<dbReference type="PROSITE" id="PS50943">
    <property type="entry name" value="HTH_CROC1"/>
    <property type="match status" value="1"/>
</dbReference>
<dbReference type="Gene3D" id="1.10.260.40">
    <property type="entry name" value="lambda repressor-like DNA-binding domains"/>
    <property type="match status" value="1"/>
</dbReference>
<dbReference type="RefSeq" id="WP_184520993.1">
    <property type="nucleotide sequence ID" value="NZ_JACIJD010000023.1"/>
</dbReference>
<dbReference type="Proteomes" id="UP000580654">
    <property type="component" value="Unassembled WGS sequence"/>
</dbReference>
<sequence length="299" mass="33223">MLTPFGVTLRKLRLDKGMRLMDLAGRLGISSAQASAVEIGTRTIQPGYVEQVVAAMGLSAEQAEELHRAADRTRAEVRVDHLPMNQRELVAAFARKVDELPPDFMEQLRKKVLKSVGDDQPFRRKRRGALVAPHSTATLRALAEQVRGAFVPPDCVEFPIMDVLEFRLGTLLPGFALVPLSRQEMDGDEGRVVPGRDAIFLREDVYEGAWRGDGRDRFTACHELLHFLAHRNAGFARTREESEPMYRDAEWQADTFAGALLMSARHAPTFAGVGDAAAKCGMTPHAARVMLEKYGVREM</sequence>
<dbReference type="EMBL" id="JACIJD010000023">
    <property type="protein sequence ID" value="MBB5695804.1"/>
    <property type="molecule type" value="Genomic_DNA"/>
</dbReference>
<protein>
    <submittedName>
        <fullName evidence="3">Transcriptional regulator with XRE-family HTH domain</fullName>
    </submittedName>
</protein>
<proteinExistence type="inferred from homology"/>
<dbReference type="InterPro" id="IPR010359">
    <property type="entry name" value="IrrE_HExxH"/>
</dbReference>
<dbReference type="Pfam" id="PF06114">
    <property type="entry name" value="Peptidase_M78"/>
    <property type="match status" value="1"/>
</dbReference>
<dbReference type="Gene3D" id="1.10.10.2910">
    <property type="match status" value="1"/>
</dbReference>
<evidence type="ECO:0000259" key="2">
    <source>
        <dbReference type="PROSITE" id="PS50943"/>
    </source>
</evidence>
<reference evidence="3 4" key="1">
    <citation type="submission" date="2020-08" db="EMBL/GenBank/DDBJ databases">
        <title>Genomic Encyclopedia of Type Strains, Phase IV (KMG-IV): sequencing the most valuable type-strain genomes for metagenomic binning, comparative biology and taxonomic classification.</title>
        <authorList>
            <person name="Goeker M."/>
        </authorList>
    </citation>
    <scope>NUCLEOTIDE SEQUENCE [LARGE SCALE GENOMIC DNA]</scope>
    <source>
        <strain evidence="3 4">DSM 25622</strain>
    </source>
</reference>
<evidence type="ECO:0000313" key="3">
    <source>
        <dbReference type="EMBL" id="MBB5695804.1"/>
    </source>
</evidence>
<dbReference type="GO" id="GO:0003677">
    <property type="term" value="F:DNA binding"/>
    <property type="evidence" value="ECO:0007669"/>
    <property type="project" value="InterPro"/>
</dbReference>
<dbReference type="SUPFAM" id="SSF47413">
    <property type="entry name" value="lambda repressor-like DNA-binding domains"/>
    <property type="match status" value="1"/>
</dbReference>
<comment type="caution">
    <text evidence="3">The sequence shown here is derived from an EMBL/GenBank/DDBJ whole genome shotgun (WGS) entry which is preliminary data.</text>
</comment>
<dbReference type="SMART" id="SM00530">
    <property type="entry name" value="HTH_XRE"/>
    <property type="match status" value="1"/>
</dbReference>
<evidence type="ECO:0000256" key="1">
    <source>
        <dbReference type="ARBA" id="ARBA00007227"/>
    </source>
</evidence>
<accession>A0A840YMF3</accession>
<evidence type="ECO:0000313" key="4">
    <source>
        <dbReference type="Proteomes" id="UP000580654"/>
    </source>
</evidence>
<dbReference type="AlphaFoldDB" id="A0A840YMF3"/>
<dbReference type="CDD" id="cd00093">
    <property type="entry name" value="HTH_XRE"/>
    <property type="match status" value="1"/>
</dbReference>
<organism evidence="3 4">
    <name type="scientific">Muricoccus pecuniae</name>
    <dbReference type="NCBI Taxonomy" id="693023"/>
    <lineage>
        <taxon>Bacteria</taxon>
        <taxon>Pseudomonadati</taxon>
        <taxon>Pseudomonadota</taxon>
        <taxon>Alphaproteobacteria</taxon>
        <taxon>Acetobacterales</taxon>
        <taxon>Roseomonadaceae</taxon>
        <taxon>Muricoccus</taxon>
    </lineage>
</organism>
<dbReference type="Pfam" id="PF13560">
    <property type="entry name" value="HTH_31"/>
    <property type="match status" value="1"/>
</dbReference>
<gene>
    <name evidence="3" type="ORF">FHS87_003871</name>
</gene>